<protein>
    <recommendedName>
        <fullName evidence="1">Glycine-rich domain-containing protein</fullName>
    </recommendedName>
</protein>
<proteinExistence type="predicted"/>
<dbReference type="EMBL" id="MN739925">
    <property type="protein sequence ID" value="QHT77999.1"/>
    <property type="molecule type" value="Genomic_DNA"/>
</dbReference>
<name>A0A6C0HBX0_9ZZZZ</name>
<accession>A0A6C0HBX0</accession>
<reference evidence="2" key="1">
    <citation type="journal article" date="2020" name="Nature">
        <title>Giant virus diversity and host interactions through global metagenomics.</title>
        <authorList>
            <person name="Schulz F."/>
            <person name="Roux S."/>
            <person name="Paez-Espino D."/>
            <person name="Jungbluth S."/>
            <person name="Walsh D.A."/>
            <person name="Denef V.J."/>
            <person name="McMahon K.D."/>
            <person name="Konstantinidis K.T."/>
            <person name="Eloe-Fadrosh E.A."/>
            <person name="Kyrpides N.C."/>
            <person name="Woyke T."/>
        </authorList>
    </citation>
    <scope>NUCLEOTIDE SEQUENCE</scope>
    <source>
        <strain evidence="2">GVMAG-M-3300023179-90</strain>
    </source>
</reference>
<evidence type="ECO:0000259" key="1">
    <source>
        <dbReference type="Pfam" id="PF21722"/>
    </source>
</evidence>
<dbReference type="Pfam" id="PF21722">
    <property type="entry name" value="Gly_rich_2"/>
    <property type="match status" value="1"/>
</dbReference>
<dbReference type="AlphaFoldDB" id="A0A6C0HBX0"/>
<organism evidence="2">
    <name type="scientific">viral metagenome</name>
    <dbReference type="NCBI Taxonomy" id="1070528"/>
    <lineage>
        <taxon>unclassified sequences</taxon>
        <taxon>metagenomes</taxon>
        <taxon>organismal metagenomes</taxon>
    </lineage>
</organism>
<dbReference type="InterPro" id="IPR049304">
    <property type="entry name" value="Gly_rich_dom"/>
</dbReference>
<evidence type="ECO:0000313" key="2">
    <source>
        <dbReference type="EMBL" id="QHT77999.1"/>
    </source>
</evidence>
<feature type="domain" description="Glycine-rich" evidence="1">
    <location>
        <begin position="83"/>
        <end position="113"/>
    </location>
</feature>
<sequence length="359" mass="37410">MSNYSYKGISLSTLVKYFNNTVVNSGSNFLNNGSANTFTVNVSYSEEFTNLTNVNSFNGNLGHSIKNTDISTYAVPAYDTYGSGSYSLTIPSWCTKIRMILVGGGGGGYGGSTTYHQVQHVHQNSTIQISNNHNNDDVRCTLGWGGMGGASGSFVYFNNYPVTGGNSLQIQVGGGGGGGTTFNPTSGPGFLLQGTSKSFQAIQGSAVSFTTYGPSQGQDTNVTYAGTTIVSAKGGGSGGQSTQAAAAYGNQVSYVQAYGTNVVSTTGYVASTNQNYSAQTQVQGQQVDLQNFQGYFSYGIQSPIVSYSQQYTNYGRGGNGASAGIFTTGGQGYSYGFVFYGQGGQGGNQGLARVYYLTS</sequence>